<proteinExistence type="predicted"/>
<organism evidence="1">
    <name type="scientific">mine drainage metagenome</name>
    <dbReference type="NCBI Taxonomy" id="410659"/>
    <lineage>
        <taxon>unclassified sequences</taxon>
        <taxon>metagenomes</taxon>
        <taxon>ecological metagenomes</taxon>
    </lineage>
</organism>
<name>E6QE17_9ZZZZ</name>
<comment type="caution">
    <text evidence="1">The sequence shown here is derived from an EMBL/GenBank/DDBJ whole genome shotgun (WGS) entry which is preliminary data.</text>
</comment>
<protein>
    <submittedName>
        <fullName evidence="1">Uncharacterized protein</fullName>
    </submittedName>
</protein>
<sequence>MPTAPQQENVASAIIAIRSAQKLINKEINDSTTTSFAIKLANEYAELGSCLTHLLHAQNAADDAIFDTTASVLKSETSGLTVEEASIKRIITDVNTAQRVVDYITQALSFIAKL</sequence>
<reference evidence="1" key="1">
    <citation type="submission" date="2009-10" db="EMBL/GenBank/DDBJ databases">
        <title>Diversity of trophic interactions inside an arsenic-rich microbial ecosystem.</title>
        <authorList>
            <person name="Bertin P.N."/>
            <person name="Heinrich-Salmeron A."/>
            <person name="Pelletier E."/>
            <person name="Goulhen-Chollet F."/>
            <person name="Arsene-Ploetze F."/>
            <person name="Gallien S."/>
            <person name="Calteau A."/>
            <person name="Vallenet D."/>
            <person name="Casiot C."/>
            <person name="Chane-Woon-Ming B."/>
            <person name="Giloteaux L."/>
            <person name="Barakat M."/>
            <person name="Bonnefoy V."/>
            <person name="Bruneel O."/>
            <person name="Chandler M."/>
            <person name="Cleiss J."/>
            <person name="Duran R."/>
            <person name="Elbaz-Poulichet F."/>
            <person name="Fonknechten N."/>
            <person name="Lauga B."/>
            <person name="Mornico D."/>
            <person name="Ortet P."/>
            <person name="Schaeffer C."/>
            <person name="Siguier P."/>
            <person name="Alexander Thil Smith A."/>
            <person name="Van Dorsselaer A."/>
            <person name="Weissenbach J."/>
            <person name="Medigue C."/>
            <person name="Le Paslier D."/>
        </authorList>
    </citation>
    <scope>NUCLEOTIDE SEQUENCE</scope>
</reference>
<gene>
    <name evidence="1" type="ORF">CARN5_1064</name>
</gene>
<accession>E6QE17</accession>
<dbReference type="AlphaFoldDB" id="E6QE17"/>
<dbReference type="EMBL" id="CABP01000117">
    <property type="protein sequence ID" value="CBI05443.1"/>
    <property type="molecule type" value="Genomic_DNA"/>
</dbReference>
<evidence type="ECO:0000313" key="1">
    <source>
        <dbReference type="EMBL" id="CBI05443.1"/>
    </source>
</evidence>